<dbReference type="InterPro" id="IPR025506">
    <property type="entry name" value="Abi_alpha"/>
</dbReference>
<evidence type="ECO:0000256" key="1">
    <source>
        <dbReference type="SAM" id="MobiDB-lite"/>
    </source>
</evidence>
<keyword evidence="3" id="KW-1185">Reference proteome</keyword>
<evidence type="ECO:0008006" key="4">
    <source>
        <dbReference type="Google" id="ProtNLM"/>
    </source>
</evidence>
<accession>H8G4Q9</accession>
<evidence type="ECO:0000313" key="2">
    <source>
        <dbReference type="EMBL" id="EHY89162.1"/>
    </source>
</evidence>
<dbReference type="Proteomes" id="UP000004705">
    <property type="component" value="Chromosome"/>
</dbReference>
<name>H8G4Q9_9PSEU</name>
<gene>
    <name evidence="2" type="ORF">SacazDRAFT_02252</name>
</gene>
<feature type="region of interest" description="Disordered" evidence="1">
    <location>
        <begin position="17"/>
        <end position="40"/>
    </location>
</feature>
<dbReference type="Pfam" id="PF14337">
    <property type="entry name" value="Abi_alpha"/>
    <property type="match status" value="1"/>
</dbReference>
<sequence length="207" mass="22390">MAGWAARTGYELATLIPGVETSEPRPRSQPTLLAGDAEATSHPLRTRMAELLAESAELGRDEARRRLYDAVVRSLVPDEARVLQLLAHGERYPTTDVVESTFLGGGDRVVVRNASTVGRAAGVTLTDAVPVYVTRLVAFGLAELGPEDRTLSTQYEVLVADETVVAAARTLRRPRFVRGTVRISRFGTSLWQACSPKPPEAEIPATP</sequence>
<dbReference type="AlphaFoldDB" id="H8G4Q9"/>
<reference evidence="2 3" key="1">
    <citation type="journal article" date="2012" name="Stand. Genomic Sci.">
        <title>Genome sequence of the soil bacterium Saccharomonospora azurea type strain (NA-128(T)).</title>
        <authorList>
            <person name="Klenk H.P."/>
            <person name="Held B."/>
            <person name="Lucas S."/>
            <person name="Lapidus A."/>
            <person name="Copeland A."/>
            <person name="Hammon N."/>
            <person name="Pitluck S."/>
            <person name="Goodwin L.A."/>
            <person name="Han C."/>
            <person name="Tapia R."/>
            <person name="Brambilla E.M."/>
            <person name="Potter G."/>
            <person name="Land M."/>
            <person name="Ivanova N."/>
            <person name="Rohde M."/>
            <person name="Goker M."/>
            <person name="Detter J.C."/>
            <person name="Kyrpides N.C."/>
            <person name="Woyke T."/>
        </authorList>
    </citation>
    <scope>NUCLEOTIDE SEQUENCE [LARGE SCALE GENOMIC DNA]</scope>
    <source>
        <strain evidence="2 3">NA-128</strain>
    </source>
</reference>
<organism evidence="2 3">
    <name type="scientific">Saccharomonospora azurea NA-128</name>
    <dbReference type="NCBI Taxonomy" id="882081"/>
    <lineage>
        <taxon>Bacteria</taxon>
        <taxon>Bacillati</taxon>
        <taxon>Actinomycetota</taxon>
        <taxon>Actinomycetes</taxon>
        <taxon>Pseudonocardiales</taxon>
        <taxon>Pseudonocardiaceae</taxon>
        <taxon>Saccharomonospora</taxon>
    </lineage>
</organism>
<proteinExistence type="predicted"/>
<protein>
    <recommendedName>
        <fullName evidence="4">DUF4393 domain-containing protein</fullName>
    </recommendedName>
</protein>
<dbReference type="EMBL" id="CM001466">
    <property type="protein sequence ID" value="EHY89162.1"/>
    <property type="molecule type" value="Genomic_DNA"/>
</dbReference>
<dbReference type="RefSeq" id="WP_005441543.1">
    <property type="nucleotide sequence ID" value="NZ_CM001466.1"/>
</dbReference>
<evidence type="ECO:0000313" key="3">
    <source>
        <dbReference type="Proteomes" id="UP000004705"/>
    </source>
</evidence>
<dbReference type="Gene3D" id="3.30.110.190">
    <property type="match status" value="1"/>
</dbReference>
<dbReference type="HOGENOM" id="CLU_098668_0_0_11"/>